<accession>A0A369JM84</accession>
<feature type="region of interest" description="Disordered" evidence="1">
    <location>
        <begin position="108"/>
        <end position="135"/>
    </location>
</feature>
<organism evidence="2 3">
    <name type="scientific">Hypsizygus marmoreus</name>
    <name type="common">White beech mushroom</name>
    <name type="synonym">Agaricus marmoreus</name>
    <dbReference type="NCBI Taxonomy" id="39966"/>
    <lineage>
        <taxon>Eukaryota</taxon>
        <taxon>Fungi</taxon>
        <taxon>Dikarya</taxon>
        <taxon>Basidiomycota</taxon>
        <taxon>Agaricomycotina</taxon>
        <taxon>Agaricomycetes</taxon>
        <taxon>Agaricomycetidae</taxon>
        <taxon>Agaricales</taxon>
        <taxon>Tricholomatineae</taxon>
        <taxon>Lyophyllaceae</taxon>
        <taxon>Hypsizygus</taxon>
    </lineage>
</organism>
<evidence type="ECO:0000256" key="1">
    <source>
        <dbReference type="SAM" id="MobiDB-lite"/>
    </source>
</evidence>
<feature type="region of interest" description="Disordered" evidence="1">
    <location>
        <begin position="257"/>
        <end position="286"/>
    </location>
</feature>
<feature type="compositionally biased region" description="Basic and acidic residues" evidence="1">
    <location>
        <begin position="270"/>
        <end position="279"/>
    </location>
</feature>
<evidence type="ECO:0000313" key="3">
    <source>
        <dbReference type="Proteomes" id="UP000076154"/>
    </source>
</evidence>
<dbReference type="EMBL" id="LUEZ02000054">
    <property type="protein sequence ID" value="RDB21667.1"/>
    <property type="molecule type" value="Genomic_DNA"/>
</dbReference>
<feature type="region of interest" description="Disordered" evidence="1">
    <location>
        <begin position="208"/>
        <end position="242"/>
    </location>
</feature>
<comment type="caution">
    <text evidence="2">The sequence shown here is derived from an EMBL/GenBank/DDBJ whole genome shotgun (WGS) entry which is preliminary data.</text>
</comment>
<evidence type="ECO:0000313" key="2">
    <source>
        <dbReference type="EMBL" id="RDB21667.1"/>
    </source>
</evidence>
<keyword evidence="3" id="KW-1185">Reference proteome</keyword>
<gene>
    <name evidence="2" type="ORF">Hypma_011274</name>
</gene>
<sequence>MTFPFSCTQFIVTVQSTVAHPLLSFSSVPPMTARAPPSHLRRLSNICMSPLILDLSLALASPDHATIFTSVAKSDASPLPFLSTLLNPHMPIYVAHIASLVDIRCPRGETTSDGNVERGLETTTESDSPRTRFPTLPSAFVTSTIPLPVTYVSSAPMLLCDGAHNGASRLQQAHIRACGEHYRCHGEDEDLMREEDWQKSGREMKNGGRALRSFRPVPSPSFPHFVDPRPDSNNTTTPLQMRGTRSLHPFNLILPRTAPNSRCLSPAGRTDVRNAERRKGNGTAAW</sequence>
<name>A0A369JM84_HYPMA</name>
<dbReference type="Proteomes" id="UP000076154">
    <property type="component" value="Unassembled WGS sequence"/>
</dbReference>
<proteinExistence type="predicted"/>
<reference evidence="2" key="1">
    <citation type="submission" date="2018-04" db="EMBL/GenBank/DDBJ databases">
        <title>Whole genome sequencing of Hypsizygus marmoreus.</title>
        <authorList>
            <person name="Choi I.-G."/>
            <person name="Min B."/>
            <person name="Kim J.-G."/>
            <person name="Kim S."/>
            <person name="Oh Y.-L."/>
            <person name="Kong W.-S."/>
            <person name="Park H."/>
            <person name="Jeong J."/>
            <person name="Song E.-S."/>
        </authorList>
    </citation>
    <scope>NUCLEOTIDE SEQUENCE [LARGE SCALE GENOMIC DNA]</scope>
    <source>
        <strain evidence="2">51987-8</strain>
    </source>
</reference>
<dbReference type="AlphaFoldDB" id="A0A369JM84"/>
<dbReference type="InParanoid" id="A0A369JM84"/>
<protein>
    <submittedName>
        <fullName evidence="2">Uncharacterized protein</fullName>
    </submittedName>
</protein>